<keyword evidence="3" id="KW-1185">Reference proteome</keyword>
<reference evidence="2 3" key="1">
    <citation type="submission" date="2021-08" db="EMBL/GenBank/DDBJ databases">
        <title>Draft Genome Sequence of Phanerochaete sordida strain YK-624.</title>
        <authorList>
            <person name="Mori T."/>
            <person name="Dohra H."/>
            <person name="Suzuki T."/>
            <person name="Kawagishi H."/>
            <person name="Hirai H."/>
        </authorList>
    </citation>
    <scope>NUCLEOTIDE SEQUENCE [LARGE SCALE GENOMIC DNA]</scope>
    <source>
        <strain evidence="2 3">YK-624</strain>
    </source>
</reference>
<feature type="compositionally biased region" description="Polar residues" evidence="1">
    <location>
        <begin position="38"/>
        <end position="70"/>
    </location>
</feature>
<dbReference type="OrthoDB" id="3262732at2759"/>
<dbReference type="Proteomes" id="UP000703269">
    <property type="component" value="Unassembled WGS sequence"/>
</dbReference>
<accession>A0A9P3G2E3</accession>
<dbReference type="EMBL" id="BPQB01000007">
    <property type="protein sequence ID" value="GJE87768.1"/>
    <property type="molecule type" value="Genomic_DNA"/>
</dbReference>
<comment type="caution">
    <text evidence="2">The sequence shown here is derived from an EMBL/GenBank/DDBJ whole genome shotgun (WGS) entry which is preliminary data.</text>
</comment>
<sequence length="94" mass="10373">MIMTSSQHNDLDAEKQRYASELAAYTRRQWDTARRSLELNQSPQQAQSNGAARSASDAQTSSTRGSQGIQSHDYAQRSHRRGGSIAHENRAVAA</sequence>
<proteinExistence type="predicted"/>
<organism evidence="2 3">
    <name type="scientific">Phanerochaete sordida</name>
    <dbReference type="NCBI Taxonomy" id="48140"/>
    <lineage>
        <taxon>Eukaryota</taxon>
        <taxon>Fungi</taxon>
        <taxon>Dikarya</taxon>
        <taxon>Basidiomycota</taxon>
        <taxon>Agaricomycotina</taxon>
        <taxon>Agaricomycetes</taxon>
        <taxon>Polyporales</taxon>
        <taxon>Phanerochaetaceae</taxon>
        <taxon>Phanerochaete</taxon>
    </lineage>
</organism>
<protein>
    <submittedName>
        <fullName evidence="2">Uncharacterized protein</fullName>
    </submittedName>
</protein>
<gene>
    <name evidence="2" type="ORF">PsYK624_038510</name>
</gene>
<evidence type="ECO:0000313" key="3">
    <source>
        <dbReference type="Proteomes" id="UP000703269"/>
    </source>
</evidence>
<feature type="region of interest" description="Disordered" evidence="1">
    <location>
        <begin position="34"/>
        <end position="94"/>
    </location>
</feature>
<name>A0A9P3G2E3_9APHY</name>
<evidence type="ECO:0000313" key="2">
    <source>
        <dbReference type="EMBL" id="GJE87768.1"/>
    </source>
</evidence>
<dbReference type="AlphaFoldDB" id="A0A9P3G2E3"/>
<evidence type="ECO:0000256" key="1">
    <source>
        <dbReference type="SAM" id="MobiDB-lite"/>
    </source>
</evidence>